<dbReference type="GO" id="GO:0003723">
    <property type="term" value="F:RNA binding"/>
    <property type="evidence" value="ECO:0007669"/>
    <property type="project" value="InterPro"/>
</dbReference>
<evidence type="ECO:0000313" key="2">
    <source>
        <dbReference type="EMBL" id="CEP13448.1"/>
    </source>
</evidence>
<dbReference type="PANTHER" id="PTHR12732:SF8">
    <property type="entry name" value="NUCLEAR MRNA EXPORT PROTEIN THP1"/>
    <property type="match status" value="1"/>
</dbReference>
<dbReference type="Proteomes" id="UP000054107">
    <property type="component" value="Unassembled WGS sequence"/>
</dbReference>
<sequence>MADIRDFATLILDAYTTQDGKLFSELITTDVSAPSVNTLTQALFHTNEKQVKQIMESTLEDTSYALAESMINYMELVRYLTSTDIDFVFEKFAMFYKSFTPVFNRADTFFMMPVIKTLSTLLVQLAFRVDKMGLVGKACKANTAARLVAKVFNIMLADRTPIETSKQQGILHITNLVFKVYFKLNTVKMCQTFISNIKQSDLDLGLFPIGQQVTYRYYNGRYALYQGRLQHAQNHLMFAFEKCHAQQWHNKRLILHYLIPIRIILGHLPTIQLLEKYQLTAPYIDLMKALRSGNIHGYLMHLETHFQYFYSHFTYLLLRERGLVLLWRCLLYKLFMYKKSEQPNASQTLSFEECIKAFVFSSQDESFDFDDIESIMVSLGYIRGYIQHQRQYIVLSKTKPFPPISSLRALTERYNEASIEEHLEQTQQTVPDEIMQLMT</sequence>
<dbReference type="EMBL" id="LN729787">
    <property type="protein sequence ID" value="CEP13448.1"/>
    <property type="molecule type" value="Genomic_DNA"/>
</dbReference>
<dbReference type="SMART" id="SM00753">
    <property type="entry name" value="PAM"/>
    <property type="match status" value="1"/>
</dbReference>
<dbReference type="GO" id="GO:0006368">
    <property type="term" value="P:transcription elongation by RNA polymerase II"/>
    <property type="evidence" value="ECO:0007669"/>
    <property type="project" value="TreeGrafter"/>
</dbReference>
<dbReference type="InterPro" id="IPR036388">
    <property type="entry name" value="WH-like_DNA-bd_sf"/>
</dbReference>
<protein>
    <recommendedName>
        <fullName evidence="1">PCI domain-containing protein</fullName>
    </recommendedName>
</protein>
<dbReference type="STRING" id="35722.A0A0B7N599"/>
<dbReference type="OrthoDB" id="5404651at2759"/>
<proteinExistence type="predicted"/>
<name>A0A0B7N599_9FUNG</name>
<dbReference type="PANTHER" id="PTHR12732">
    <property type="entry name" value="UNCHARACTERIZED PROTEASOME COMPONENT REGION PCI-CONTAINING"/>
    <property type="match status" value="1"/>
</dbReference>
<evidence type="ECO:0000313" key="3">
    <source>
        <dbReference type="Proteomes" id="UP000054107"/>
    </source>
</evidence>
<organism evidence="2 3">
    <name type="scientific">Parasitella parasitica</name>
    <dbReference type="NCBI Taxonomy" id="35722"/>
    <lineage>
        <taxon>Eukaryota</taxon>
        <taxon>Fungi</taxon>
        <taxon>Fungi incertae sedis</taxon>
        <taxon>Mucoromycota</taxon>
        <taxon>Mucoromycotina</taxon>
        <taxon>Mucoromycetes</taxon>
        <taxon>Mucorales</taxon>
        <taxon>Mucorineae</taxon>
        <taxon>Mucoraceae</taxon>
        <taxon>Parasitella</taxon>
    </lineage>
</organism>
<reference evidence="2 3" key="1">
    <citation type="submission" date="2014-09" db="EMBL/GenBank/DDBJ databases">
        <authorList>
            <person name="Ellenberger Sabrina"/>
        </authorList>
    </citation>
    <scope>NUCLEOTIDE SEQUENCE [LARGE SCALE GENOMIC DNA]</scope>
    <source>
        <strain evidence="2 3">CBS 412.66</strain>
    </source>
</reference>
<dbReference type="GO" id="GO:0070390">
    <property type="term" value="C:transcription export complex 2"/>
    <property type="evidence" value="ECO:0007669"/>
    <property type="project" value="TreeGrafter"/>
</dbReference>
<dbReference type="Gene3D" id="1.10.10.10">
    <property type="entry name" value="Winged helix-like DNA-binding domain superfamily/Winged helix DNA-binding domain"/>
    <property type="match status" value="1"/>
</dbReference>
<dbReference type="GO" id="GO:0000973">
    <property type="term" value="P:post-transcriptional tethering of RNA polymerase II gene DNA at nuclear periphery"/>
    <property type="evidence" value="ECO:0007669"/>
    <property type="project" value="TreeGrafter"/>
</dbReference>
<dbReference type="InterPro" id="IPR045114">
    <property type="entry name" value="Csn12-like"/>
</dbReference>
<dbReference type="GO" id="GO:0003690">
    <property type="term" value="F:double-stranded DNA binding"/>
    <property type="evidence" value="ECO:0007669"/>
    <property type="project" value="InterPro"/>
</dbReference>
<dbReference type="GO" id="GO:0016973">
    <property type="term" value="P:poly(A)+ mRNA export from nucleus"/>
    <property type="evidence" value="ECO:0007669"/>
    <property type="project" value="TreeGrafter"/>
</dbReference>
<keyword evidence="3" id="KW-1185">Reference proteome</keyword>
<dbReference type="PROSITE" id="PS50250">
    <property type="entry name" value="PCI"/>
    <property type="match status" value="1"/>
</dbReference>
<dbReference type="InterPro" id="IPR000717">
    <property type="entry name" value="PCI_dom"/>
</dbReference>
<evidence type="ECO:0000259" key="1">
    <source>
        <dbReference type="PROSITE" id="PS50250"/>
    </source>
</evidence>
<gene>
    <name evidence="2" type="primary">PARPA_07527.1 scaffold 28415</name>
</gene>
<dbReference type="AlphaFoldDB" id="A0A0B7N599"/>
<feature type="domain" description="PCI" evidence="1">
    <location>
        <begin position="213"/>
        <end position="400"/>
    </location>
</feature>
<accession>A0A0B7N599</accession>